<dbReference type="Gene3D" id="3.40.250.10">
    <property type="entry name" value="Rhodanese-like domain"/>
    <property type="match status" value="1"/>
</dbReference>
<dbReference type="EMBL" id="JBHTGR010000005">
    <property type="protein sequence ID" value="MFC7746169.1"/>
    <property type="molecule type" value="Genomic_DNA"/>
</dbReference>
<evidence type="ECO:0000259" key="1">
    <source>
        <dbReference type="PROSITE" id="PS50206"/>
    </source>
</evidence>
<comment type="caution">
    <text evidence="2">The sequence shown here is derived from an EMBL/GenBank/DDBJ whole genome shotgun (WGS) entry which is preliminary data.</text>
</comment>
<keyword evidence="3" id="KW-1185">Reference proteome</keyword>
<dbReference type="SMART" id="SM00849">
    <property type="entry name" value="Lactamase_B"/>
    <property type="match status" value="1"/>
</dbReference>
<dbReference type="SMART" id="SM00450">
    <property type="entry name" value="RHOD"/>
    <property type="match status" value="1"/>
</dbReference>
<dbReference type="Proteomes" id="UP001596620">
    <property type="component" value="Unassembled WGS sequence"/>
</dbReference>
<dbReference type="Pfam" id="PF00581">
    <property type="entry name" value="Rhodanese"/>
    <property type="match status" value="1"/>
</dbReference>
<reference evidence="3" key="1">
    <citation type="journal article" date="2019" name="Int. J. Syst. Evol. Microbiol.">
        <title>The Global Catalogue of Microorganisms (GCM) 10K type strain sequencing project: providing services to taxonomists for standard genome sequencing and annotation.</title>
        <authorList>
            <consortium name="The Broad Institute Genomics Platform"/>
            <consortium name="The Broad Institute Genome Sequencing Center for Infectious Disease"/>
            <person name="Wu L."/>
            <person name="Ma J."/>
        </authorList>
    </citation>
    <scope>NUCLEOTIDE SEQUENCE [LARGE SCALE GENOMIC DNA]</scope>
    <source>
        <strain evidence="3">JCM 30234</strain>
    </source>
</reference>
<evidence type="ECO:0000313" key="2">
    <source>
        <dbReference type="EMBL" id="MFC7746169.1"/>
    </source>
</evidence>
<evidence type="ECO:0000313" key="3">
    <source>
        <dbReference type="Proteomes" id="UP001596620"/>
    </source>
</evidence>
<gene>
    <name evidence="2" type="ORF">ACFQU8_02805</name>
</gene>
<dbReference type="CDD" id="cd07724">
    <property type="entry name" value="POD-like_MBL-fold"/>
    <property type="match status" value="1"/>
</dbReference>
<dbReference type="InterPro" id="IPR036873">
    <property type="entry name" value="Rhodanese-like_dom_sf"/>
</dbReference>
<dbReference type="Gene3D" id="3.60.15.10">
    <property type="entry name" value="Ribonuclease Z/Hydroxyacylglutathione hydrolase-like"/>
    <property type="match status" value="1"/>
</dbReference>
<dbReference type="PANTHER" id="PTHR43084">
    <property type="entry name" value="PERSULFIDE DIOXYGENASE ETHE1"/>
    <property type="match status" value="1"/>
</dbReference>
<sequence>MTITAKDLAKRVINQTKTLILDVRNTNEFNDWKIEGNSIEIMNEPYFNLLDSVEPLADKLDKHQEVIVVCAQGGSSEMIADMMEDAGFTNVYSLEGGMQAWSEHMEPVKIADLSNGGHLYQFVRQGKGCLSYMAISGNEAAVVDAARMTDVYEQFAEDKGVVIKHIIDTHLHADHISGGRQLAENTGANYYMPPKDAEDVTFDYQPLEQNHTITVGQTTINVQPVYSPGHTIGSTSLIIDEQYLLTGDILFIKSIGRPDLAGKAEDWAADLHKTLYKRYEKLSKDLVVLPAHYAFMEEMSEDGSIRARLGDLYKHNDSLNVPNEQAFRKMVTENMPPQPNEHETIRQTNMGQMNPKVEEQREMEIGPNRCAVHG</sequence>
<accession>A0ABW2UUC9</accession>
<dbReference type="PANTHER" id="PTHR43084:SF7">
    <property type="entry name" value="BETA-LACTAMASE DOMAIN PROTEIN"/>
    <property type="match status" value="1"/>
</dbReference>
<dbReference type="InterPro" id="IPR044528">
    <property type="entry name" value="POD-like_MBL-fold"/>
</dbReference>
<dbReference type="RefSeq" id="WP_382357653.1">
    <property type="nucleotide sequence ID" value="NZ_JBHTGR010000005.1"/>
</dbReference>
<name>A0ABW2UUC9_9BACI</name>
<protein>
    <submittedName>
        <fullName evidence="2">MBL fold metallo-hydrolase</fullName>
    </submittedName>
</protein>
<organism evidence="2 3">
    <name type="scientific">Lentibacillus kimchii</name>
    <dbReference type="NCBI Taxonomy" id="1542911"/>
    <lineage>
        <taxon>Bacteria</taxon>
        <taxon>Bacillati</taxon>
        <taxon>Bacillota</taxon>
        <taxon>Bacilli</taxon>
        <taxon>Bacillales</taxon>
        <taxon>Bacillaceae</taxon>
        <taxon>Lentibacillus</taxon>
    </lineage>
</organism>
<dbReference type="Pfam" id="PF00753">
    <property type="entry name" value="Lactamase_B"/>
    <property type="match status" value="1"/>
</dbReference>
<dbReference type="InterPro" id="IPR001279">
    <property type="entry name" value="Metallo-B-lactamas"/>
</dbReference>
<feature type="domain" description="Rhodanese" evidence="1">
    <location>
        <begin position="14"/>
        <end position="110"/>
    </location>
</feature>
<dbReference type="PROSITE" id="PS50206">
    <property type="entry name" value="RHODANESE_3"/>
    <property type="match status" value="1"/>
</dbReference>
<dbReference type="InterPro" id="IPR051682">
    <property type="entry name" value="Mito_Persulfide_Diox"/>
</dbReference>
<proteinExistence type="predicted"/>
<dbReference type="SUPFAM" id="SSF52821">
    <property type="entry name" value="Rhodanese/Cell cycle control phosphatase"/>
    <property type="match status" value="1"/>
</dbReference>
<dbReference type="SUPFAM" id="SSF56281">
    <property type="entry name" value="Metallo-hydrolase/oxidoreductase"/>
    <property type="match status" value="1"/>
</dbReference>
<dbReference type="InterPro" id="IPR036866">
    <property type="entry name" value="RibonucZ/Hydroxyglut_hydro"/>
</dbReference>
<dbReference type="InterPro" id="IPR001763">
    <property type="entry name" value="Rhodanese-like_dom"/>
</dbReference>